<dbReference type="SUPFAM" id="SSF52540">
    <property type="entry name" value="P-loop containing nucleoside triphosphate hydrolases"/>
    <property type="match status" value="1"/>
</dbReference>
<protein>
    <submittedName>
        <fullName evidence="1">ATPase AAA</fullName>
    </submittedName>
</protein>
<dbReference type="EMBL" id="CABPSN010000009">
    <property type="protein sequence ID" value="VVE50948.1"/>
    <property type="molecule type" value="Genomic_DNA"/>
</dbReference>
<dbReference type="InterPro" id="IPR027417">
    <property type="entry name" value="P-loop_NTPase"/>
</dbReference>
<accession>A0A5E4YRE5</accession>
<proteinExistence type="predicted"/>
<organism evidence="1 2">
    <name type="scientific">Pandoraea aquatica</name>
    <dbReference type="NCBI Taxonomy" id="2508290"/>
    <lineage>
        <taxon>Bacteria</taxon>
        <taxon>Pseudomonadati</taxon>
        <taxon>Pseudomonadota</taxon>
        <taxon>Betaproteobacteria</taxon>
        <taxon>Burkholderiales</taxon>
        <taxon>Burkholderiaceae</taxon>
        <taxon>Pandoraea</taxon>
    </lineage>
</organism>
<keyword evidence="2" id="KW-1185">Reference proteome</keyword>
<name>A0A5E4YRE5_9BURK</name>
<dbReference type="RefSeq" id="WP_150578046.1">
    <property type="nucleotide sequence ID" value="NZ_CABPSN010000009.1"/>
</dbReference>
<dbReference type="AlphaFoldDB" id="A0A5E4YRE5"/>
<sequence length="245" mass="27142">MENVQSPHPSETSANRLAFTQHEDIREEVRICIERLRLGRHSNAQLLVGTYDAGKSAMLDRLHRDIEHLGAMTICIPMPGSCKLSDQLVPLIHMVLTRLSKVPAARDEVALGLNELARFVHRMKVPYGEIDGAYLDSFELALPFFGRLEVDLCALLAQVGLAAQAAKSVLAIVIDDMHLMSRYEKVSLLYALHRCNQKGLPVTVIGTGLPEILGQLSSEATGYAERMFEVTYLSPLNDMDFSVQA</sequence>
<evidence type="ECO:0000313" key="2">
    <source>
        <dbReference type="Proteomes" id="UP000366819"/>
    </source>
</evidence>
<gene>
    <name evidence="1" type="ORF">PAQ31011_04707</name>
</gene>
<evidence type="ECO:0000313" key="1">
    <source>
        <dbReference type="EMBL" id="VVE50948.1"/>
    </source>
</evidence>
<reference evidence="1 2" key="1">
    <citation type="submission" date="2019-08" db="EMBL/GenBank/DDBJ databases">
        <authorList>
            <person name="Peeters C."/>
        </authorList>
    </citation>
    <scope>NUCLEOTIDE SEQUENCE [LARGE SCALE GENOMIC DNA]</scope>
    <source>
        <strain evidence="1 2">LMG 31011</strain>
    </source>
</reference>
<dbReference type="OrthoDB" id="2020141at2"/>
<dbReference type="Proteomes" id="UP000366819">
    <property type="component" value="Unassembled WGS sequence"/>
</dbReference>